<proteinExistence type="predicted"/>
<gene>
    <name evidence="1" type="ORF">M977_04430</name>
</gene>
<dbReference type="AlphaFoldDB" id="A0A1B7HMM7"/>
<reference evidence="1 2" key="1">
    <citation type="submission" date="2016-04" db="EMBL/GenBank/DDBJ databases">
        <title>ATOL: Assembling a taxonomically balanced genome-scale reconstruction of the evolutionary history of the Enterobacteriaceae.</title>
        <authorList>
            <person name="Plunkett G.III."/>
            <person name="Neeno-Eckwall E.C."/>
            <person name="Glasner J.D."/>
            <person name="Perna N.T."/>
        </authorList>
    </citation>
    <scope>NUCLEOTIDE SEQUENCE [LARGE SCALE GENOMIC DNA]</scope>
    <source>
        <strain evidence="1 2">ATCC 51604</strain>
    </source>
</reference>
<organism evidence="1 2">
    <name type="scientific">Buttiauxella gaviniae ATCC 51604</name>
    <dbReference type="NCBI Taxonomy" id="1354253"/>
    <lineage>
        <taxon>Bacteria</taxon>
        <taxon>Pseudomonadati</taxon>
        <taxon>Pseudomonadota</taxon>
        <taxon>Gammaproteobacteria</taxon>
        <taxon>Enterobacterales</taxon>
        <taxon>Enterobacteriaceae</taxon>
        <taxon>Buttiauxella</taxon>
    </lineage>
</organism>
<sequence>MRRYIITDSDIYTAFQRWAVPGLKEQKMQTSFIREALCRLHPDKAILQYDVRVKLKNMAKRGLIKEIRLTPNSTIWMLIKGDPNGRN</sequence>
<protein>
    <submittedName>
        <fullName evidence="1">Uncharacterized protein</fullName>
    </submittedName>
</protein>
<name>A0A1B7HMM7_9ENTR</name>
<evidence type="ECO:0000313" key="1">
    <source>
        <dbReference type="EMBL" id="OAT16811.1"/>
    </source>
</evidence>
<accession>A0A1B7HMM7</accession>
<dbReference type="PATRIC" id="fig|1354253.4.peg.4550"/>
<dbReference type="RefSeq" id="WP_064518913.1">
    <property type="nucleotide sequence ID" value="NZ_LXEP01000045.1"/>
</dbReference>
<dbReference type="Proteomes" id="UP000078504">
    <property type="component" value="Unassembled WGS sequence"/>
</dbReference>
<comment type="caution">
    <text evidence="1">The sequence shown here is derived from an EMBL/GenBank/DDBJ whole genome shotgun (WGS) entry which is preliminary data.</text>
</comment>
<dbReference type="EMBL" id="LXEP01000045">
    <property type="protein sequence ID" value="OAT16811.1"/>
    <property type="molecule type" value="Genomic_DNA"/>
</dbReference>
<evidence type="ECO:0000313" key="2">
    <source>
        <dbReference type="Proteomes" id="UP000078504"/>
    </source>
</evidence>